<reference evidence="2 3" key="1">
    <citation type="submission" date="2019-10" db="EMBL/GenBank/DDBJ databases">
        <authorList>
            <person name="Karimi E."/>
        </authorList>
    </citation>
    <scope>NUCLEOTIDE SEQUENCE [LARGE SCALE GENOMIC DNA]</scope>
    <source>
        <strain evidence="2">Pantoea sp. 111</strain>
    </source>
</reference>
<evidence type="ECO:0000256" key="1">
    <source>
        <dbReference type="SAM" id="MobiDB-lite"/>
    </source>
</evidence>
<gene>
    <name evidence="2" type="ORF">PANT111_160101</name>
</gene>
<dbReference type="Proteomes" id="UP000433737">
    <property type="component" value="Unassembled WGS sequence"/>
</dbReference>
<accession>A0AAX3J5L7</accession>
<sequence>MLRSVNRSTSRIHKTNARKPKLYKLLPINAIRLNGYSYHSEHDMMHSDKTKSAPHQVIAKIRT</sequence>
<protein>
    <submittedName>
        <fullName evidence="2">Uncharacterized protein</fullName>
    </submittedName>
</protein>
<organism evidence="2 3">
    <name type="scientific">Pantoea brenneri</name>
    <dbReference type="NCBI Taxonomy" id="472694"/>
    <lineage>
        <taxon>Bacteria</taxon>
        <taxon>Pseudomonadati</taxon>
        <taxon>Pseudomonadota</taxon>
        <taxon>Gammaproteobacteria</taxon>
        <taxon>Enterobacterales</taxon>
        <taxon>Erwiniaceae</taxon>
        <taxon>Pantoea</taxon>
    </lineage>
</organism>
<evidence type="ECO:0000313" key="3">
    <source>
        <dbReference type="Proteomes" id="UP000433737"/>
    </source>
</evidence>
<comment type="caution">
    <text evidence="2">The sequence shown here is derived from an EMBL/GenBank/DDBJ whole genome shotgun (WGS) entry which is preliminary data.</text>
</comment>
<name>A0AAX3J5L7_9GAMM</name>
<dbReference type="AlphaFoldDB" id="A0AAX3J5L7"/>
<evidence type="ECO:0000313" key="2">
    <source>
        <dbReference type="EMBL" id="VXB56712.1"/>
    </source>
</evidence>
<proteinExistence type="predicted"/>
<dbReference type="EMBL" id="CABWMH010000008">
    <property type="protein sequence ID" value="VXB56712.1"/>
    <property type="molecule type" value="Genomic_DNA"/>
</dbReference>
<feature type="region of interest" description="Disordered" evidence="1">
    <location>
        <begin position="44"/>
        <end position="63"/>
    </location>
</feature>